<evidence type="ECO:0000313" key="4">
    <source>
        <dbReference type="Proteomes" id="UP001500604"/>
    </source>
</evidence>
<dbReference type="InterPro" id="IPR044031">
    <property type="entry name" value="TssC1_N"/>
</dbReference>
<accession>A0ABP8V1I1</accession>
<evidence type="ECO:0000313" key="3">
    <source>
        <dbReference type="EMBL" id="GAA4649180.1"/>
    </source>
</evidence>
<dbReference type="InterPro" id="IPR010269">
    <property type="entry name" value="T6SS_TssC-like"/>
</dbReference>
<dbReference type="PANTHER" id="PTHR35565">
    <property type="entry name" value="CYTOPLASMIC PROTEIN-RELATED"/>
    <property type="match status" value="1"/>
</dbReference>
<dbReference type="EMBL" id="BAABFL010000124">
    <property type="protein sequence ID" value="GAA4649180.1"/>
    <property type="molecule type" value="Genomic_DNA"/>
</dbReference>
<dbReference type="Pfam" id="PF05943">
    <property type="entry name" value="VipB"/>
    <property type="match status" value="1"/>
</dbReference>
<proteinExistence type="predicted"/>
<organism evidence="3 4">
    <name type="scientific">Kistimonas scapharcae</name>
    <dbReference type="NCBI Taxonomy" id="1036133"/>
    <lineage>
        <taxon>Bacteria</taxon>
        <taxon>Pseudomonadati</taxon>
        <taxon>Pseudomonadota</taxon>
        <taxon>Gammaproteobacteria</taxon>
        <taxon>Oceanospirillales</taxon>
        <taxon>Endozoicomonadaceae</taxon>
        <taxon>Kistimonas</taxon>
    </lineage>
</organism>
<comment type="caution">
    <text evidence="3">The sequence shown here is derived from an EMBL/GenBank/DDBJ whole genome shotgun (WGS) entry which is preliminary data.</text>
</comment>
<feature type="domain" description="TssC1 N-terminal" evidence="1">
    <location>
        <begin position="65"/>
        <end position="372"/>
    </location>
</feature>
<feature type="domain" description="TssC1 C-terminal" evidence="2">
    <location>
        <begin position="382"/>
        <end position="491"/>
    </location>
</feature>
<sequence length="493" mass="54619">MSTEADVQEQGAETTTESVSILDRAIGATSQTSPDTTKELMAELTRQALEGTVTWDKNLTLTMEKAITAIDAKISEQLAAVLHDASFQKLEGSWRGLQKLVRNSELGPDLKIRISDYTRDELLEQFEDAPAIDRSRFFNMVYQEEFGTAGGEPFGALLGDYAFSYGDEDVALLRYMGEVAAAAHAPFIAATSPAMFDFAGFETFYEGKPVAAGFDAPAYGAWNAFRDSDDARYVGLTLPRTMARLPYGAETMPVKAFAFEEFASDAEGHRHPDGGKSFVWSNACYEYGLLLTQAFTRFGWCTAVRGMENGGKVENLPLYSYTTPAGERVVWSPTEINFTDEREKELSDLGFLPLVHYKNTNFAVFMGGQTAQRPKTYTDPDATSNAAISARLPYIMASSRIAHYLKMIGRDRIGSHMEPEDVEKQLNEWIGQYVNPNAIGNEAKAKHPLREAAIKVQEQTGRPGCYSAVAYMRPWLQMEELTTSLRMVARIPG</sequence>
<dbReference type="InterPro" id="IPR044032">
    <property type="entry name" value="TssC1_C"/>
</dbReference>
<dbReference type="PANTHER" id="PTHR35565:SF3">
    <property type="entry name" value="TYPE VI SECRETION SYSTEM SHEATH PROTEIN TSSC1"/>
    <property type="match status" value="1"/>
</dbReference>
<dbReference type="Pfam" id="PF18945">
    <property type="entry name" value="VipB_2"/>
    <property type="match status" value="1"/>
</dbReference>
<gene>
    <name evidence="3" type="primary">tssC_4</name>
    <name evidence="3" type="ORF">GCM10023116_14540</name>
</gene>
<keyword evidence="4" id="KW-1185">Reference proteome</keyword>
<protein>
    <submittedName>
        <fullName evidence="3">Type VI secretion system contractile sheath large subunit</fullName>
    </submittedName>
</protein>
<evidence type="ECO:0000259" key="2">
    <source>
        <dbReference type="Pfam" id="PF18945"/>
    </source>
</evidence>
<evidence type="ECO:0000259" key="1">
    <source>
        <dbReference type="Pfam" id="PF05943"/>
    </source>
</evidence>
<name>A0ABP8V1I1_9GAMM</name>
<reference evidence="4" key="1">
    <citation type="journal article" date="2019" name="Int. J. Syst. Evol. Microbiol.">
        <title>The Global Catalogue of Microorganisms (GCM) 10K type strain sequencing project: providing services to taxonomists for standard genome sequencing and annotation.</title>
        <authorList>
            <consortium name="The Broad Institute Genomics Platform"/>
            <consortium name="The Broad Institute Genome Sequencing Center for Infectious Disease"/>
            <person name="Wu L."/>
            <person name="Ma J."/>
        </authorList>
    </citation>
    <scope>NUCLEOTIDE SEQUENCE [LARGE SCALE GENOMIC DNA]</scope>
    <source>
        <strain evidence="4">JCM 17805</strain>
    </source>
</reference>
<dbReference type="NCBIfam" id="TIGR03355">
    <property type="entry name" value="VI_chp_2"/>
    <property type="match status" value="1"/>
</dbReference>
<dbReference type="RefSeq" id="WP_345194947.1">
    <property type="nucleotide sequence ID" value="NZ_BAABFL010000124.1"/>
</dbReference>
<dbReference type="Proteomes" id="UP001500604">
    <property type="component" value="Unassembled WGS sequence"/>
</dbReference>